<sequence>MAGIVDFDYEIFDFESLINWPEDNVETTDASSLQSPAADPLAASLSDISQSGLGLVADLGFDPLTTDFPLYDNAYLSPSPTVNYAFAASPQDFRPAVENLASCDSRSRSLKQKRRDAAIDLHLQRGNNALFYPCLLPTDAAVSLYTPSVSYSPESLQESFADQSRSATASSSHATPGSSSGRSEPLSDGPPSGNLELVLDLNMNAATQLPKKQRKRTKAEIDDYTNVRRNGACIKHKKQHKKCNCLDKVASPGITKPKTKNQKLARRSPVHETNFQTVKQSPVALQTTSPQSHFLSSTDGLGWFNSSDSGNPDYQNTQWSLLEESLLQDTLALQERQLSCLQPHCGFQAHSVQELNNHYNVHPNLRRTTSPQEIQTSVRDHCIEQPTSQPLMQTQPLHTSAINLPLDTRSAVSLSSSSSQPCSSASSAASSQELDASSHAVLDQSIASSSSRGVDGVFPPPRKVRRDPGGRQLVSSVKDDAPSVTHGHPAEMPLEISSFKRAWAVDGLLHDRGSVTNIIQPLEQPVFDTIRLLDKDHRPQDMGSPANVHLRVERSLAWQTSVNTGTMESYLGSYQLTPADFGAALTMIAATQMLLAAFNSAVRTMHSLSVVSQHLLSFTSSSLPWREGPYRGAIPQMV</sequence>
<evidence type="ECO:0000313" key="3">
    <source>
        <dbReference type="Proteomes" id="UP000054383"/>
    </source>
</evidence>
<evidence type="ECO:0000256" key="1">
    <source>
        <dbReference type="SAM" id="MobiDB-lite"/>
    </source>
</evidence>
<reference evidence="2 3" key="1">
    <citation type="submission" date="2015-04" db="EMBL/GenBank/DDBJ databases">
        <authorList>
            <person name="Syromyatnikov M.Y."/>
            <person name="Popov V.N."/>
        </authorList>
    </citation>
    <scope>NUCLEOTIDE SEQUENCE [LARGE SCALE GENOMIC DNA]</scope>
    <source>
        <strain evidence="2">WF-38-12</strain>
    </source>
</reference>
<feature type="region of interest" description="Disordered" evidence="1">
    <location>
        <begin position="156"/>
        <end position="195"/>
    </location>
</feature>
<protein>
    <submittedName>
        <fullName evidence="2">Uncharacterized protein</fullName>
    </submittedName>
</protein>
<gene>
    <name evidence="2" type="ORF">PISL3812_05184</name>
</gene>
<feature type="region of interest" description="Disordered" evidence="1">
    <location>
        <begin position="440"/>
        <end position="489"/>
    </location>
</feature>
<evidence type="ECO:0000313" key="2">
    <source>
        <dbReference type="EMBL" id="CRG88157.1"/>
    </source>
</evidence>
<organism evidence="2 3">
    <name type="scientific">Talaromyces islandicus</name>
    <name type="common">Penicillium islandicum</name>
    <dbReference type="NCBI Taxonomy" id="28573"/>
    <lineage>
        <taxon>Eukaryota</taxon>
        <taxon>Fungi</taxon>
        <taxon>Dikarya</taxon>
        <taxon>Ascomycota</taxon>
        <taxon>Pezizomycotina</taxon>
        <taxon>Eurotiomycetes</taxon>
        <taxon>Eurotiomycetidae</taxon>
        <taxon>Eurotiales</taxon>
        <taxon>Trichocomaceae</taxon>
        <taxon>Talaromyces</taxon>
        <taxon>Talaromyces sect. Islandici</taxon>
    </lineage>
</organism>
<feature type="compositionally biased region" description="Low complexity" evidence="1">
    <location>
        <begin position="164"/>
        <end position="183"/>
    </location>
</feature>
<dbReference type="EMBL" id="CVMT01000004">
    <property type="protein sequence ID" value="CRG88157.1"/>
    <property type="molecule type" value="Genomic_DNA"/>
</dbReference>
<keyword evidence="3" id="KW-1185">Reference proteome</keyword>
<name>A0A0U1LXR0_TALIS</name>
<accession>A0A0U1LXR0</accession>
<proteinExistence type="predicted"/>
<dbReference type="AlphaFoldDB" id="A0A0U1LXR0"/>
<dbReference type="Proteomes" id="UP000054383">
    <property type="component" value="Unassembled WGS sequence"/>
</dbReference>
<dbReference type="OrthoDB" id="4346289at2759"/>